<keyword evidence="3" id="KW-0547">Nucleotide-binding</keyword>
<reference evidence="5 6" key="1">
    <citation type="submission" date="2020-04" db="EMBL/GenBank/DDBJ databases">
        <title>Plant Genome Project.</title>
        <authorList>
            <person name="Zhang R.-G."/>
        </authorList>
    </citation>
    <scope>NUCLEOTIDE SEQUENCE [LARGE SCALE GENOMIC DNA]</scope>
    <source>
        <strain evidence="5">YNK0</strain>
        <tissue evidence="5">Leaf</tissue>
    </source>
</reference>
<dbReference type="GO" id="GO:0005737">
    <property type="term" value="C:cytoplasm"/>
    <property type="evidence" value="ECO:0007669"/>
    <property type="project" value="InterPro"/>
</dbReference>
<gene>
    <name evidence="5" type="ORF">HHK36_017716</name>
</gene>
<evidence type="ECO:0000313" key="5">
    <source>
        <dbReference type="EMBL" id="KAF8396104.1"/>
    </source>
</evidence>
<comment type="caution">
    <text evidence="5">The sequence shown here is derived from an EMBL/GenBank/DDBJ whole genome shotgun (WGS) entry which is preliminary data.</text>
</comment>
<evidence type="ECO:0000256" key="1">
    <source>
        <dbReference type="ARBA" id="ARBA00022490"/>
    </source>
</evidence>
<keyword evidence="2" id="KW-0436">Ligase</keyword>
<protein>
    <recommendedName>
        <fullName evidence="7">UDP-N-acetylmuramoylalanine--D-glutamate ligase</fullName>
    </recommendedName>
</protein>
<dbReference type="InterPro" id="IPR036615">
    <property type="entry name" value="Mur_ligase_C_dom_sf"/>
</dbReference>
<keyword evidence="1" id="KW-0963">Cytoplasm</keyword>
<accession>A0A834YUS0</accession>
<proteinExistence type="predicted"/>
<dbReference type="Gene3D" id="3.90.190.20">
    <property type="entry name" value="Mur ligase, C-terminal domain"/>
    <property type="match status" value="1"/>
</dbReference>
<organism evidence="5 6">
    <name type="scientific">Tetracentron sinense</name>
    <name type="common">Spur-leaf</name>
    <dbReference type="NCBI Taxonomy" id="13715"/>
    <lineage>
        <taxon>Eukaryota</taxon>
        <taxon>Viridiplantae</taxon>
        <taxon>Streptophyta</taxon>
        <taxon>Embryophyta</taxon>
        <taxon>Tracheophyta</taxon>
        <taxon>Spermatophyta</taxon>
        <taxon>Magnoliopsida</taxon>
        <taxon>Trochodendrales</taxon>
        <taxon>Trochodendraceae</taxon>
        <taxon>Tetracentron</taxon>
    </lineage>
</organism>
<dbReference type="GO" id="GO:0008764">
    <property type="term" value="F:UDP-N-acetylmuramoylalanine-D-glutamate ligase activity"/>
    <property type="evidence" value="ECO:0007669"/>
    <property type="project" value="InterPro"/>
</dbReference>
<name>A0A834YUS0_TETSI</name>
<evidence type="ECO:0000256" key="3">
    <source>
        <dbReference type="ARBA" id="ARBA00022741"/>
    </source>
</evidence>
<sequence length="68" mass="7561">MIQKTLCANGLSIPCIRATNLEDAVNCARSMARYGDTIILSPGCSSFDEFRNFEHRGKVFQELAFSSQ</sequence>
<keyword evidence="6" id="KW-1185">Reference proteome</keyword>
<dbReference type="GO" id="GO:0005524">
    <property type="term" value="F:ATP binding"/>
    <property type="evidence" value="ECO:0007669"/>
    <property type="project" value="UniProtKB-KW"/>
</dbReference>
<dbReference type="GO" id="GO:0051301">
    <property type="term" value="P:cell division"/>
    <property type="evidence" value="ECO:0007669"/>
    <property type="project" value="InterPro"/>
</dbReference>
<evidence type="ECO:0008006" key="7">
    <source>
        <dbReference type="Google" id="ProtNLM"/>
    </source>
</evidence>
<dbReference type="EMBL" id="JABCRI010000012">
    <property type="protein sequence ID" value="KAF8396104.1"/>
    <property type="molecule type" value="Genomic_DNA"/>
</dbReference>
<dbReference type="InterPro" id="IPR005762">
    <property type="entry name" value="MurD"/>
</dbReference>
<evidence type="ECO:0000313" key="6">
    <source>
        <dbReference type="Proteomes" id="UP000655225"/>
    </source>
</evidence>
<dbReference type="AlphaFoldDB" id="A0A834YUS0"/>
<keyword evidence="4" id="KW-0067">ATP-binding</keyword>
<dbReference type="OrthoDB" id="2017201at2759"/>
<dbReference type="GO" id="GO:0008360">
    <property type="term" value="P:regulation of cell shape"/>
    <property type="evidence" value="ECO:0007669"/>
    <property type="project" value="InterPro"/>
</dbReference>
<dbReference type="SUPFAM" id="SSF53244">
    <property type="entry name" value="MurD-like peptide ligases, peptide-binding domain"/>
    <property type="match status" value="1"/>
</dbReference>
<dbReference type="PANTHER" id="PTHR43692">
    <property type="entry name" value="UDP-N-ACETYLMURAMOYLALANINE--D-GLUTAMATE LIGASE"/>
    <property type="match status" value="1"/>
</dbReference>
<dbReference type="Proteomes" id="UP000655225">
    <property type="component" value="Unassembled WGS sequence"/>
</dbReference>
<dbReference type="PANTHER" id="PTHR43692:SF1">
    <property type="entry name" value="UDP-N-ACETYLMURAMOYLALANINE--D-GLUTAMATE LIGASE"/>
    <property type="match status" value="1"/>
</dbReference>
<evidence type="ECO:0000256" key="4">
    <source>
        <dbReference type="ARBA" id="ARBA00022840"/>
    </source>
</evidence>
<evidence type="ECO:0000256" key="2">
    <source>
        <dbReference type="ARBA" id="ARBA00022598"/>
    </source>
</evidence>